<organism evidence="10 11">
    <name type="scientific">Pseudomonas fluorescens HK44</name>
    <dbReference type="NCBI Taxonomy" id="1042209"/>
    <lineage>
        <taxon>Bacteria</taxon>
        <taxon>Pseudomonadati</taxon>
        <taxon>Pseudomonadota</taxon>
        <taxon>Gammaproteobacteria</taxon>
        <taxon>Pseudomonadales</taxon>
        <taxon>Pseudomonadaceae</taxon>
        <taxon>Pseudomonas</taxon>
    </lineage>
</organism>
<evidence type="ECO:0000259" key="8">
    <source>
        <dbReference type="Pfam" id="PF02687"/>
    </source>
</evidence>
<evidence type="ECO:0000256" key="2">
    <source>
        <dbReference type="ARBA" id="ARBA00022448"/>
    </source>
</evidence>
<evidence type="ECO:0000313" key="11">
    <source>
        <dbReference type="Proteomes" id="UP000022611"/>
    </source>
</evidence>
<evidence type="ECO:0000256" key="3">
    <source>
        <dbReference type="ARBA" id="ARBA00022475"/>
    </source>
</evidence>
<dbReference type="GO" id="GO:0005886">
    <property type="term" value="C:plasma membrane"/>
    <property type="evidence" value="ECO:0007669"/>
    <property type="project" value="UniProtKB-SubCell"/>
</dbReference>
<keyword evidence="2" id="KW-0813">Transport</keyword>
<evidence type="ECO:0000313" key="10">
    <source>
        <dbReference type="EMBL" id="EXF94478.1"/>
    </source>
</evidence>
<dbReference type="OrthoDB" id="127862at2"/>
<keyword evidence="6 7" id="KW-0472">Membrane</keyword>
<evidence type="ECO:0000259" key="9">
    <source>
        <dbReference type="Pfam" id="PF12704"/>
    </source>
</evidence>
<evidence type="ECO:0000256" key="1">
    <source>
        <dbReference type="ARBA" id="ARBA00004651"/>
    </source>
</evidence>
<dbReference type="Pfam" id="PF12704">
    <property type="entry name" value="MacB_PCD"/>
    <property type="match status" value="1"/>
</dbReference>
<dbReference type="InterPro" id="IPR003838">
    <property type="entry name" value="ABC3_permease_C"/>
</dbReference>
<dbReference type="RefSeq" id="WP_019692796.1">
    <property type="nucleotide sequence ID" value="NZ_AFOY02000010.1"/>
</dbReference>
<dbReference type="Pfam" id="PF02687">
    <property type="entry name" value="FtsX"/>
    <property type="match status" value="1"/>
</dbReference>
<feature type="transmembrane region" description="Helical" evidence="7">
    <location>
        <begin position="258"/>
        <end position="281"/>
    </location>
</feature>
<feature type="transmembrane region" description="Helical" evidence="7">
    <location>
        <begin position="301"/>
        <end position="330"/>
    </location>
</feature>
<feature type="domain" description="ABC3 transporter permease C-terminal" evidence="8">
    <location>
        <begin position="261"/>
        <end position="374"/>
    </location>
</feature>
<feature type="transmembrane region" description="Helical" evidence="7">
    <location>
        <begin position="21"/>
        <end position="46"/>
    </location>
</feature>
<sequence>MKHSGILRIGFKLLVNDKAKFSALLVGITFSVFLMMQVTALFAGILNRAYSTVTNIGAAMWIMDPAVNTPTSVIPLPDYLLDAVRSMEQVSYAVPVFIGGAQVRLASGTYQAVSVIGLDDTSLFGRPELEQGSIEDIYADNAFIMVHDAEFSKLDNPRIGTSFELNDHRGTIVAIAKVLTSGLTGIPTLYTTYRRAIEYIPTTRFTVSYILLEPRSKAAEAAIKQQVAQLGYVALTRGEFNQRITDYYIYQTGVGTNILTMTVISFVVGLSISGQTFYTFILENLDKFAALKAIGAKGRELIYMILFMATFTCLTGYGLGVGLVTLMIFTVRTYLPNYAAMITFWNLGLAFGLVLLIAGVSSYVGIRKVLKIEPFDIFRG</sequence>
<name>A0A010SU80_PSEFL</name>
<keyword evidence="5 7" id="KW-1133">Transmembrane helix</keyword>
<dbReference type="InterPro" id="IPR025857">
    <property type="entry name" value="MacB_PCD"/>
</dbReference>
<feature type="transmembrane region" description="Helical" evidence="7">
    <location>
        <begin position="342"/>
        <end position="366"/>
    </location>
</feature>
<dbReference type="PANTHER" id="PTHR43738">
    <property type="entry name" value="ABC TRANSPORTER, MEMBRANE PROTEIN"/>
    <property type="match status" value="1"/>
</dbReference>
<evidence type="ECO:0000256" key="4">
    <source>
        <dbReference type="ARBA" id="ARBA00022692"/>
    </source>
</evidence>
<dbReference type="HOGENOM" id="CLU_000604_8_9_6"/>
<dbReference type="PATRIC" id="fig|1042209.11.peg.2445"/>
<dbReference type="Proteomes" id="UP000022611">
    <property type="component" value="Unassembled WGS sequence"/>
</dbReference>
<dbReference type="PANTHER" id="PTHR43738:SF1">
    <property type="entry name" value="HEMIN TRANSPORT SYSTEM PERMEASE PROTEIN HRTB-RELATED"/>
    <property type="match status" value="1"/>
</dbReference>
<dbReference type="InterPro" id="IPR051125">
    <property type="entry name" value="ABC-4/HrtB_transporter"/>
</dbReference>
<keyword evidence="3" id="KW-1003">Cell membrane</keyword>
<gene>
    <name evidence="10" type="ORF">HK44_000520</name>
</gene>
<comment type="caution">
    <text evidence="10">The sequence shown here is derived from an EMBL/GenBank/DDBJ whole genome shotgun (WGS) entry which is preliminary data.</text>
</comment>
<dbReference type="EMBL" id="AFOY02000010">
    <property type="protein sequence ID" value="EXF94478.1"/>
    <property type="molecule type" value="Genomic_DNA"/>
</dbReference>
<proteinExistence type="predicted"/>
<keyword evidence="4 7" id="KW-0812">Transmembrane</keyword>
<feature type="domain" description="MacB-like periplasmic core" evidence="9">
    <location>
        <begin position="25"/>
        <end position="229"/>
    </location>
</feature>
<comment type="subcellular location">
    <subcellularLocation>
        <location evidence="1">Cell membrane</location>
        <topology evidence="1">Multi-pass membrane protein</topology>
    </subcellularLocation>
</comment>
<evidence type="ECO:0000256" key="7">
    <source>
        <dbReference type="SAM" id="Phobius"/>
    </source>
</evidence>
<protein>
    <submittedName>
        <fullName evidence="10">ABC transporter permease</fullName>
    </submittedName>
</protein>
<dbReference type="eggNOG" id="COG0577">
    <property type="taxonomic scope" value="Bacteria"/>
</dbReference>
<reference evidence="10 11" key="1">
    <citation type="journal article" date="2011" name="J. Bacteriol.">
        <title>Draft genome sequence of the polycyclic aromatic hydrocarbon-degrading, genetically engineered bioluminescent bioreporter Pseudomonas fluorescens HK44.</title>
        <authorList>
            <person name="Chauhan A."/>
            <person name="Layton A.C."/>
            <person name="Williams D.E."/>
            <person name="Smartt A.E."/>
            <person name="Ripp S."/>
            <person name="Karpinets T.V."/>
            <person name="Brown S.D."/>
            <person name="Sayler G.S."/>
        </authorList>
    </citation>
    <scope>NUCLEOTIDE SEQUENCE [LARGE SCALE GENOMIC DNA]</scope>
    <source>
        <strain evidence="10 11">HK44</strain>
    </source>
</reference>
<evidence type="ECO:0000256" key="6">
    <source>
        <dbReference type="ARBA" id="ARBA00023136"/>
    </source>
</evidence>
<accession>A0A010SU80</accession>
<dbReference type="AlphaFoldDB" id="A0A010SU80"/>
<evidence type="ECO:0000256" key="5">
    <source>
        <dbReference type="ARBA" id="ARBA00022989"/>
    </source>
</evidence>